<organism evidence="2 3">
    <name type="scientific">Fusobacterium nucleatum subsp. nucleatum</name>
    <dbReference type="NCBI Taxonomy" id="76856"/>
    <lineage>
        <taxon>Bacteria</taxon>
        <taxon>Fusobacteriati</taxon>
        <taxon>Fusobacteriota</taxon>
        <taxon>Fusobacteriia</taxon>
        <taxon>Fusobacteriales</taxon>
        <taxon>Fusobacteriaceae</taxon>
        <taxon>Fusobacterium</taxon>
    </lineage>
</organism>
<dbReference type="AlphaFoldDB" id="A0A101K658"/>
<reference evidence="2 3" key="1">
    <citation type="submission" date="2015-10" db="EMBL/GenBank/DDBJ databases">
        <authorList>
            <person name="Gilbert D.G."/>
        </authorList>
    </citation>
    <scope>NUCLEOTIDE SEQUENCE [LARGE SCALE GENOMIC DNA]</scope>
    <source>
        <strain evidence="2 3">ChDC F311</strain>
    </source>
</reference>
<dbReference type="Gene3D" id="3.40.109.10">
    <property type="entry name" value="NADH Oxidase"/>
    <property type="match status" value="1"/>
</dbReference>
<dbReference type="GO" id="GO:0016491">
    <property type="term" value="F:oxidoreductase activity"/>
    <property type="evidence" value="ECO:0007669"/>
    <property type="project" value="InterPro"/>
</dbReference>
<feature type="domain" description="Nitroreductase" evidence="1">
    <location>
        <begin position="155"/>
        <end position="326"/>
    </location>
</feature>
<dbReference type="Pfam" id="PF00881">
    <property type="entry name" value="Nitroreductase"/>
    <property type="match status" value="1"/>
</dbReference>
<protein>
    <recommendedName>
        <fullName evidence="1">Nitroreductase domain-containing protein</fullName>
    </recommendedName>
</protein>
<dbReference type="NCBIfam" id="TIGR03605">
    <property type="entry name" value="antibiot_sagB"/>
    <property type="match status" value="1"/>
</dbReference>
<dbReference type="InterPro" id="IPR029479">
    <property type="entry name" value="Nitroreductase"/>
</dbReference>
<dbReference type="RefSeq" id="WP_059222425.1">
    <property type="nucleotide sequence ID" value="NZ_LMVH01000001.1"/>
</dbReference>
<sequence>MESIKNMSRSIIEDYTNLRVVWSPSVKWLVDNNGLKIEIFRYKGGEANLFPEFYYITQKGILFYQLIEKFPSFNKEILKKFILDLYQKRILVDSPLKIKELFYTQNNLFENTYPESIRYDSNELDKFKNKQLNRCYYHNHNIHLMCYGEKDFIDIKSRRSIRDFNINEKISFEIFSKTISIFKQLHTKHGIFYNYASAGGLYPIDIYIYVKQDKVMKINEGLYYYSPIDNSIYLINGNETISCNIHYYSNQKIYENSAYSIFFIYNAEVSMPKYEGIAYEYALIDTGIMVQTYCLVAESAGLGCCSIGDLNFEKIEHMFKLSKNQIHVHTLEVGLKKS</sequence>
<evidence type="ECO:0000313" key="3">
    <source>
        <dbReference type="Proteomes" id="UP000054800"/>
    </source>
</evidence>
<evidence type="ECO:0000259" key="1">
    <source>
        <dbReference type="Pfam" id="PF00881"/>
    </source>
</evidence>
<dbReference type="PANTHER" id="PTHR43745">
    <property type="entry name" value="NITROREDUCTASE MJ1384-RELATED"/>
    <property type="match status" value="1"/>
</dbReference>
<dbReference type="InterPro" id="IPR000415">
    <property type="entry name" value="Nitroreductase-like"/>
</dbReference>
<dbReference type="InterPro" id="IPR020051">
    <property type="entry name" value="SagB-type_dehydrogenase"/>
</dbReference>
<dbReference type="InterPro" id="IPR052544">
    <property type="entry name" value="Bacteriocin_Proc_Enz"/>
</dbReference>
<dbReference type="EMBL" id="LMVH01000001">
    <property type="protein sequence ID" value="KUL98244.1"/>
    <property type="molecule type" value="Genomic_DNA"/>
</dbReference>
<accession>A0A101K658</accession>
<name>A0A101K658_FUSNC</name>
<proteinExistence type="predicted"/>
<dbReference type="OrthoDB" id="9801593at2"/>
<dbReference type="SUPFAM" id="SSF55469">
    <property type="entry name" value="FMN-dependent nitroreductase-like"/>
    <property type="match status" value="1"/>
</dbReference>
<dbReference type="Proteomes" id="UP000054800">
    <property type="component" value="Unassembled WGS sequence"/>
</dbReference>
<comment type="caution">
    <text evidence="2">The sequence shown here is derived from an EMBL/GenBank/DDBJ whole genome shotgun (WGS) entry which is preliminary data.</text>
</comment>
<dbReference type="PANTHER" id="PTHR43745:SF2">
    <property type="entry name" value="NITROREDUCTASE MJ1384-RELATED"/>
    <property type="match status" value="1"/>
</dbReference>
<gene>
    <name evidence="2" type="ORF">RO03_01535</name>
</gene>
<dbReference type="CDD" id="cd02142">
    <property type="entry name" value="McbC_SagB-like_oxidoreductase"/>
    <property type="match status" value="1"/>
</dbReference>
<evidence type="ECO:0000313" key="2">
    <source>
        <dbReference type="EMBL" id="KUL98244.1"/>
    </source>
</evidence>